<evidence type="ECO:0000256" key="5">
    <source>
        <dbReference type="ARBA" id="ARBA00023237"/>
    </source>
</evidence>
<proteinExistence type="predicted"/>
<dbReference type="GO" id="GO:0015562">
    <property type="term" value="F:efflux transmembrane transporter activity"/>
    <property type="evidence" value="ECO:0007669"/>
    <property type="project" value="InterPro"/>
</dbReference>
<comment type="subcellular location">
    <subcellularLocation>
        <location evidence="1">Cell outer membrane</location>
    </subcellularLocation>
</comment>
<dbReference type="AlphaFoldDB" id="A0A9X2ZGE3"/>
<evidence type="ECO:0000256" key="4">
    <source>
        <dbReference type="ARBA" id="ARBA00023136"/>
    </source>
</evidence>
<dbReference type="GO" id="GO:0009279">
    <property type="term" value="C:cell outer membrane"/>
    <property type="evidence" value="ECO:0007669"/>
    <property type="project" value="UniProtKB-SubCell"/>
</dbReference>
<keyword evidence="4" id="KW-0472">Membrane</keyword>
<dbReference type="RefSeq" id="WP_264205362.1">
    <property type="nucleotide sequence ID" value="NZ_JAOZEW010000004.1"/>
</dbReference>
<dbReference type="SUPFAM" id="SSF56954">
    <property type="entry name" value="Outer membrane efflux proteins (OEP)"/>
    <property type="match status" value="1"/>
</dbReference>
<dbReference type="InterPro" id="IPR051906">
    <property type="entry name" value="TolC-like"/>
</dbReference>
<dbReference type="Gene3D" id="1.20.1600.10">
    <property type="entry name" value="Outer membrane efflux proteins (OEP)"/>
    <property type="match status" value="1"/>
</dbReference>
<dbReference type="EMBL" id="JAOZEW010000004">
    <property type="protein sequence ID" value="MCV9927188.1"/>
    <property type="molecule type" value="Genomic_DNA"/>
</dbReference>
<dbReference type="GO" id="GO:1990281">
    <property type="term" value="C:efflux pump complex"/>
    <property type="evidence" value="ECO:0007669"/>
    <property type="project" value="TreeGrafter"/>
</dbReference>
<evidence type="ECO:0000256" key="3">
    <source>
        <dbReference type="ARBA" id="ARBA00022692"/>
    </source>
</evidence>
<dbReference type="PANTHER" id="PTHR30026">
    <property type="entry name" value="OUTER MEMBRANE PROTEIN TOLC"/>
    <property type="match status" value="1"/>
</dbReference>
<dbReference type="PANTHER" id="PTHR30026:SF20">
    <property type="entry name" value="OUTER MEMBRANE PROTEIN TOLC"/>
    <property type="match status" value="1"/>
</dbReference>
<reference evidence="6" key="1">
    <citation type="submission" date="2022-10" db="EMBL/GenBank/DDBJ databases">
        <title>Two novel species of Flavobacterium.</title>
        <authorList>
            <person name="Liu Q."/>
            <person name="Xin Y.-H."/>
        </authorList>
    </citation>
    <scope>NUCLEOTIDE SEQUENCE</scope>
    <source>
        <strain evidence="6">LS1R49</strain>
    </source>
</reference>
<sequence length="411" mass="46467">MKFKIFFILFLFCVKSFSQEKDLHYFIEKAQKNSPLLNDYQNQIKSATIDSLVNRATYKPQLSGNLNASYSPIINGYGYDTALTNGQAVSALVGFNQKIIGKNRISSQGESFRLIKDALVLNRKIAIKDLNKAITAQYITASGTAVQIKYYEKLTSLLKEEEVILKKLTQHSIYKQTDYLIFNATVKQQELTALQLKQQYQNDLALLNYLSGETDTNLVNLKFPDITIHPLENKGDIFFQQFKTDSLKVQNANTLIDNNYKPSLSLLGDAGYNSSFAYQAYKNFGVGVGLGLTIPIYDGNQRNLQHQKNEAALETIEGYKTNFERQYTQQLFMLNQKLNQTIETANALHSQLLVAEALIEANKKLLLTGDAQITEYIIALSNLISIQDGIAQNNVSKLQVINEINYWKSNE</sequence>
<evidence type="ECO:0000256" key="2">
    <source>
        <dbReference type="ARBA" id="ARBA00022452"/>
    </source>
</evidence>
<name>A0A9X2ZGE3_9FLAO</name>
<keyword evidence="5" id="KW-0998">Cell outer membrane</keyword>
<protein>
    <submittedName>
        <fullName evidence="6">TolC family protein</fullName>
    </submittedName>
</protein>
<gene>
    <name evidence="6" type="ORF">OIU83_05970</name>
</gene>
<keyword evidence="2" id="KW-1134">Transmembrane beta strand</keyword>
<evidence type="ECO:0000313" key="6">
    <source>
        <dbReference type="EMBL" id="MCV9927188.1"/>
    </source>
</evidence>
<dbReference type="Proteomes" id="UP001151079">
    <property type="component" value="Unassembled WGS sequence"/>
</dbReference>
<keyword evidence="7" id="KW-1185">Reference proteome</keyword>
<evidence type="ECO:0000256" key="1">
    <source>
        <dbReference type="ARBA" id="ARBA00004442"/>
    </source>
</evidence>
<comment type="caution">
    <text evidence="6">The sequence shown here is derived from an EMBL/GenBank/DDBJ whole genome shotgun (WGS) entry which is preliminary data.</text>
</comment>
<keyword evidence="3" id="KW-0812">Transmembrane</keyword>
<organism evidence="6 7">
    <name type="scientific">Flavobacterium shii</name>
    <dbReference type="NCBI Taxonomy" id="2987687"/>
    <lineage>
        <taxon>Bacteria</taxon>
        <taxon>Pseudomonadati</taxon>
        <taxon>Bacteroidota</taxon>
        <taxon>Flavobacteriia</taxon>
        <taxon>Flavobacteriales</taxon>
        <taxon>Flavobacteriaceae</taxon>
        <taxon>Flavobacterium</taxon>
    </lineage>
</organism>
<accession>A0A9X2ZGE3</accession>
<dbReference type="GO" id="GO:0015288">
    <property type="term" value="F:porin activity"/>
    <property type="evidence" value="ECO:0007669"/>
    <property type="project" value="TreeGrafter"/>
</dbReference>
<evidence type="ECO:0000313" key="7">
    <source>
        <dbReference type="Proteomes" id="UP001151079"/>
    </source>
</evidence>